<protein>
    <submittedName>
        <fullName evidence="2">Uncharacterized protein</fullName>
    </submittedName>
</protein>
<proteinExistence type="predicted"/>
<dbReference type="AlphaFoldDB" id="A0A6A3N965"/>
<dbReference type="Proteomes" id="UP000429607">
    <property type="component" value="Unassembled WGS sequence"/>
</dbReference>
<comment type="caution">
    <text evidence="2">The sequence shown here is derived from an EMBL/GenBank/DDBJ whole genome shotgun (WGS) entry which is preliminary data.</text>
</comment>
<evidence type="ECO:0000256" key="1">
    <source>
        <dbReference type="SAM" id="MobiDB-lite"/>
    </source>
</evidence>
<gene>
    <name evidence="2" type="ORF">PR001_g7292</name>
    <name evidence="3" type="ORF">PR002_g359</name>
</gene>
<sequence length="114" mass="12587">MFQGLLYLTPLLARLDVALHNFVESAENKLYGQIPHYGESGSHLARPSLAAQPMAKSDAPHTTVKGRSSSGRARFRNLPATPQVDQDEPKFAFPLPKYACKFKPQASSLTDKFD</sequence>
<feature type="region of interest" description="Disordered" evidence="1">
    <location>
        <begin position="42"/>
        <end position="89"/>
    </location>
</feature>
<organism evidence="2 4">
    <name type="scientific">Phytophthora rubi</name>
    <dbReference type="NCBI Taxonomy" id="129364"/>
    <lineage>
        <taxon>Eukaryota</taxon>
        <taxon>Sar</taxon>
        <taxon>Stramenopiles</taxon>
        <taxon>Oomycota</taxon>
        <taxon>Peronosporomycetes</taxon>
        <taxon>Peronosporales</taxon>
        <taxon>Peronosporaceae</taxon>
        <taxon>Phytophthora</taxon>
    </lineage>
</organism>
<dbReference type="Proteomes" id="UP000435112">
    <property type="component" value="Unassembled WGS sequence"/>
</dbReference>
<dbReference type="EMBL" id="QXFU01000008">
    <property type="protein sequence ID" value="KAE9048596.1"/>
    <property type="molecule type" value="Genomic_DNA"/>
</dbReference>
<evidence type="ECO:0000313" key="4">
    <source>
        <dbReference type="Proteomes" id="UP000429607"/>
    </source>
</evidence>
<reference evidence="4 5" key="1">
    <citation type="submission" date="2018-09" db="EMBL/GenBank/DDBJ databases">
        <title>Genomic investigation of the strawberry pathogen Phytophthora fragariae indicates pathogenicity is determined by transcriptional variation in three key races.</title>
        <authorList>
            <person name="Adams T.M."/>
            <person name="Armitage A.D."/>
            <person name="Sobczyk M.K."/>
            <person name="Bates H.J."/>
            <person name="Dunwell J.M."/>
            <person name="Nellist C.F."/>
            <person name="Harrison R.J."/>
        </authorList>
    </citation>
    <scope>NUCLEOTIDE SEQUENCE [LARGE SCALE GENOMIC DNA]</scope>
    <source>
        <strain evidence="2 4">SCRP249</strain>
        <strain evidence="3 5">SCRP324</strain>
    </source>
</reference>
<evidence type="ECO:0000313" key="3">
    <source>
        <dbReference type="EMBL" id="KAE9048596.1"/>
    </source>
</evidence>
<evidence type="ECO:0000313" key="5">
    <source>
        <dbReference type="Proteomes" id="UP000435112"/>
    </source>
</evidence>
<accession>A0A6A3N965</accession>
<name>A0A6A3N965_9STRA</name>
<dbReference type="EMBL" id="QXFV01000360">
    <property type="protein sequence ID" value="KAE9039945.1"/>
    <property type="molecule type" value="Genomic_DNA"/>
</dbReference>
<evidence type="ECO:0000313" key="2">
    <source>
        <dbReference type="EMBL" id="KAE9039945.1"/>
    </source>
</evidence>